<feature type="transmembrane region" description="Helical" evidence="1">
    <location>
        <begin position="175"/>
        <end position="198"/>
    </location>
</feature>
<evidence type="ECO:0000259" key="2">
    <source>
        <dbReference type="PROSITE" id="PS50924"/>
    </source>
</evidence>
<reference evidence="3 4" key="1">
    <citation type="submission" date="2021-11" db="EMBL/GenBank/DDBJ databases">
        <authorList>
            <person name="Oh E.-T."/>
            <person name="Kim S.-B."/>
        </authorList>
    </citation>
    <scope>NUCLEOTIDE SEQUENCE [LARGE SCALE GENOMIC DNA]</scope>
    <source>
        <strain evidence="3 4">MMS20-SJTR3</strain>
    </source>
</reference>
<feature type="transmembrane region" description="Helical" evidence="1">
    <location>
        <begin position="141"/>
        <end position="163"/>
    </location>
</feature>
<evidence type="ECO:0000256" key="1">
    <source>
        <dbReference type="PROSITE-ProRule" id="PRU00244"/>
    </source>
</evidence>
<proteinExistence type="predicted"/>
<name>A0ABS8K1N5_9BURK</name>
<dbReference type="EMBL" id="JAJITD010000015">
    <property type="protein sequence ID" value="MCC8396003.1"/>
    <property type="molecule type" value="Genomic_DNA"/>
</dbReference>
<organism evidence="3 4">
    <name type="scientific">Paraburkholderia sejongensis</name>
    <dbReference type="NCBI Taxonomy" id="2886946"/>
    <lineage>
        <taxon>Bacteria</taxon>
        <taxon>Pseudomonadati</taxon>
        <taxon>Pseudomonadota</taxon>
        <taxon>Betaproteobacteria</taxon>
        <taxon>Burkholderiales</taxon>
        <taxon>Burkholderiaceae</taxon>
        <taxon>Paraburkholderia</taxon>
    </lineage>
</organism>
<sequence>MQSTYNLWLVAVSVLIATLASYTALDLADRISLLAYARTRQLWLAGGALAMGVGIWSMHFIGMLSFSLNIPVGYDLRITLYSLFIAVWVSWFALQIVTRKRLGVLRLFAGGVLMGIGIASMHYVGMAAMLMTPAIHYDPGLLAASIVIAIAASTAALWSAYTLRMRTAERQYVTYKRIATALIMGVAISGMHYTGMAAANFPADSICGAAGGIRPERLAAAVIPAAIVILVVTLAVFHLDARAKFLADSAARLDDHVERMRGMTR</sequence>
<keyword evidence="1" id="KW-1133">Transmembrane helix</keyword>
<dbReference type="PANTHER" id="PTHR35152">
    <property type="entry name" value="DOMAIN SIGNALLING PROTEIN, PUTATIVE (AFU_ORTHOLOGUE AFUA_5G11310)-RELATED"/>
    <property type="match status" value="1"/>
</dbReference>
<feature type="transmembrane region" description="Helical" evidence="1">
    <location>
        <begin position="104"/>
        <end position="129"/>
    </location>
</feature>
<dbReference type="PROSITE" id="PS50924">
    <property type="entry name" value="MHYT"/>
    <property type="match status" value="1"/>
</dbReference>
<dbReference type="RefSeq" id="WP_230512355.1">
    <property type="nucleotide sequence ID" value="NZ_JAJITD010000015.1"/>
</dbReference>
<feature type="transmembrane region" description="Helical" evidence="1">
    <location>
        <begin position="6"/>
        <end position="25"/>
    </location>
</feature>
<keyword evidence="1" id="KW-0812">Transmembrane</keyword>
<gene>
    <name evidence="3" type="ORF">LJ656_25790</name>
</gene>
<protein>
    <recommendedName>
        <fullName evidence="2">MHYT domain-containing protein</fullName>
    </recommendedName>
</protein>
<accession>A0ABS8K1N5</accession>
<dbReference type="InterPro" id="IPR005330">
    <property type="entry name" value="MHYT_dom"/>
</dbReference>
<feature type="transmembrane region" description="Helical" evidence="1">
    <location>
        <begin position="78"/>
        <end position="97"/>
    </location>
</feature>
<feature type="transmembrane region" description="Helical" evidence="1">
    <location>
        <begin position="218"/>
        <end position="239"/>
    </location>
</feature>
<dbReference type="Proteomes" id="UP001431019">
    <property type="component" value="Unassembled WGS sequence"/>
</dbReference>
<dbReference type="Pfam" id="PF03707">
    <property type="entry name" value="MHYT"/>
    <property type="match status" value="3"/>
</dbReference>
<comment type="caution">
    <text evidence="3">The sequence shown here is derived from an EMBL/GenBank/DDBJ whole genome shotgun (WGS) entry which is preliminary data.</text>
</comment>
<evidence type="ECO:0000313" key="4">
    <source>
        <dbReference type="Proteomes" id="UP001431019"/>
    </source>
</evidence>
<keyword evidence="4" id="KW-1185">Reference proteome</keyword>
<feature type="transmembrane region" description="Helical" evidence="1">
    <location>
        <begin position="46"/>
        <end position="66"/>
    </location>
</feature>
<keyword evidence="1" id="KW-0472">Membrane</keyword>
<evidence type="ECO:0000313" key="3">
    <source>
        <dbReference type="EMBL" id="MCC8396003.1"/>
    </source>
</evidence>
<dbReference type="PANTHER" id="PTHR35152:SF1">
    <property type="entry name" value="DOMAIN SIGNALLING PROTEIN, PUTATIVE (AFU_ORTHOLOGUE AFUA_5G11310)-RELATED"/>
    <property type="match status" value="1"/>
</dbReference>
<feature type="domain" description="MHYT" evidence="2">
    <location>
        <begin position="5"/>
        <end position="202"/>
    </location>
</feature>